<evidence type="ECO:0000313" key="2">
    <source>
        <dbReference type="EMBL" id="KAJ8892329.1"/>
    </source>
</evidence>
<feature type="region of interest" description="Disordered" evidence="1">
    <location>
        <begin position="391"/>
        <end position="414"/>
    </location>
</feature>
<dbReference type="Proteomes" id="UP001159363">
    <property type="component" value="Chromosome 2"/>
</dbReference>
<accession>A0ABQ9I7S6</accession>
<proteinExistence type="predicted"/>
<reference evidence="2 3" key="1">
    <citation type="submission" date="2023-02" db="EMBL/GenBank/DDBJ databases">
        <title>LHISI_Scaffold_Assembly.</title>
        <authorList>
            <person name="Stuart O.P."/>
            <person name="Cleave R."/>
            <person name="Magrath M.J.L."/>
            <person name="Mikheyev A.S."/>
        </authorList>
    </citation>
    <scope>NUCLEOTIDE SEQUENCE [LARGE SCALE GENOMIC DNA]</scope>
    <source>
        <strain evidence="2">Daus_M_001</strain>
        <tissue evidence="2">Leg muscle</tissue>
    </source>
</reference>
<dbReference type="EMBL" id="JARBHB010000002">
    <property type="protein sequence ID" value="KAJ8892329.1"/>
    <property type="molecule type" value="Genomic_DNA"/>
</dbReference>
<feature type="compositionally biased region" description="Acidic residues" evidence="1">
    <location>
        <begin position="397"/>
        <end position="414"/>
    </location>
</feature>
<name>A0ABQ9I7S6_9NEOP</name>
<evidence type="ECO:0000313" key="3">
    <source>
        <dbReference type="Proteomes" id="UP001159363"/>
    </source>
</evidence>
<keyword evidence="3" id="KW-1185">Reference proteome</keyword>
<organism evidence="2 3">
    <name type="scientific">Dryococelus australis</name>
    <dbReference type="NCBI Taxonomy" id="614101"/>
    <lineage>
        <taxon>Eukaryota</taxon>
        <taxon>Metazoa</taxon>
        <taxon>Ecdysozoa</taxon>
        <taxon>Arthropoda</taxon>
        <taxon>Hexapoda</taxon>
        <taxon>Insecta</taxon>
        <taxon>Pterygota</taxon>
        <taxon>Neoptera</taxon>
        <taxon>Polyneoptera</taxon>
        <taxon>Phasmatodea</taxon>
        <taxon>Verophasmatodea</taxon>
        <taxon>Anareolatae</taxon>
        <taxon>Phasmatidae</taxon>
        <taxon>Eurycanthinae</taxon>
        <taxon>Dryococelus</taxon>
    </lineage>
</organism>
<comment type="caution">
    <text evidence="2">The sequence shown here is derived from an EMBL/GenBank/DDBJ whole genome shotgun (WGS) entry which is preliminary data.</text>
</comment>
<sequence>MLRTVPYWLGYRKASRIPGGDWVNGVTTRSWQVTPFFWRVLLESAISAAFLESSTRAIQARFPTASHPGLCMWKVWRALPVIGIFSGPDSPLLSLPPLHFKTSIILYQTKGKKLTLVGGQSKEAQDTYLAGCMNRKLPEYNKVAVDPKVIIETTWNFQMKKNGSDVTVCKAFVIDVHKNSSFEEKRGEHGKQKKLENGVWQMVVEHLKVISYHVSHYTSHRIRLYFDNPDLTIKGIYGRKQMCVTCTECEKNLENDPNHPRLLAYKLHKKKAERYLSIKNDYIDKCKEKDDIITLEFDCAQNLLLPMINITKQLYKRLLWIFVFNVHCHNDNSSSFYTFLERISRKSPNTVALFIFNYISEKVDKNPNIREIVLLSDAADTFDTELPTVSRRPTEAENGDADFDLDNDNVMEGD</sequence>
<evidence type="ECO:0000256" key="1">
    <source>
        <dbReference type="SAM" id="MobiDB-lite"/>
    </source>
</evidence>
<gene>
    <name evidence="2" type="ORF">PR048_004909</name>
</gene>
<protein>
    <submittedName>
        <fullName evidence="2">Uncharacterized protein</fullName>
    </submittedName>
</protein>